<dbReference type="Gene3D" id="3.40.50.150">
    <property type="entry name" value="Vaccinia Virus protein VP39"/>
    <property type="match status" value="1"/>
</dbReference>
<keyword evidence="8" id="KW-1185">Reference proteome</keyword>
<dbReference type="Pfam" id="PF04072">
    <property type="entry name" value="LCM"/>
    <property type="match status" value="1"/>
</dbReference>
<proteinExistence type="inferred from homology"/>
<dbReference type="GO" id="GO:0032259">
    <property type="term" value="P:methylation"/>
    <property type="evidence" value="ECO:0007669"/>
    <property type="project" value="UniProtKB-KW"/>
</dbReference>
<gene>
    <name evidence="7" type="ORF">BHQ21_24825</name>
</gene>
<dbReference type="RefSeq" id="WP_069402933.1">
    <property type="nucleotide sequence ID" value="NZ_MIHC01000071.1"/>
</dbReference>
<evidence type="ECO:0000256" key="6">
    <source>
        <dbReference type="RuleBase" id="RU362030"/>
    </source>
</evidence>
<evidence type="ECO:0000256" key="3">
    <source>
        <dbReference type="ARBA" id="ARBA00022603"/>
    </source>
</evidence>
<accession>A0A1E3SCN2</accession>
<evidence type="ECO:0000256" key="1">
    <source>
        <dbReference type="ARBA" id="ARBA00003907"/>
    </source>
</evidence>
<keyword evidence="4" id="KW-0808">Transferase</keyword>
<dbReference type="EMBL" id="MIHC01000071">
    <property type="protein sequence ID" value="ODQ99893.1"/>
    <property type="molecule type" value="Genomic_DNA"/>
</dbReference>
<keyword evidence="3 6" id="KW-0489">Methyltransferase</keyword>
<dbReference type="PANTHER" id="PTHR43619:SF2">
    <property type="entry name" value="S-ADENOSYL-L-METHIONINE-DEPENDENT METHYLTRANSFERASES SUPERFAMILY PROTEIN"/>
    <property type="match status" value="1"/>
</dbReference>
<dbReference type="Proteomes" id="UP000094224">
    <property type="component" value="Unassembled WGS sequence"/>
</dbReference>
<organism evidence="7 8">
    <name type="scientific">Mycobacterium sherrisii</name>
    <dbReference type="NCBI Taxonomy" id="243061"/>
    <lineage>
        <taxon>Bacteria</taxon>
        <taxon>Bacillati</taxon>
        <taxon>Actinomycetota</taxon>
        <taxon>Actinomycetes</taxon>
        <taxon>Mycobacteriales</taxon>
        <taxon>Mycobacteriaceae</taxon>
        <taxon>Mycobacterium</taxon>
        <taxon>Mycobacterium simiae complex</taxon>
    </lineage>
</organism>
<comment type="caution">
    <text evidence="7">The sequence shown here is derived from an EMBL/GenBank/DDBJ whole genome shotgun (WGS) entry which is preliminary data.</text>
</comment>
<dbReference type="AlphaFoldDB" id="A0A1E3SCN2"/>
<dbReference type="InterPro" id="IPR011610">
    <property type="entry name" value="SAM_mthyl_Trfase_ML2640-like"/>
</dbReference>
<evidence type="ECO:0000256" key="5">
    <source>
        <dbReference type="ARBA" id="ARBA00022691"/>
    </source>
</evidence>
<comment type="function">
    <text evidence="1 6">Exhibits S-adenosyl-L-methionine-dependent methyltransferase activity.</text>
</comment>
<dbReference type="NCBIfam" id="TIGR00027">
    <property type="entry name" value="mthyl_TIGR00027"/>
    <property type="match status" value="1"/>
</dbReference>
<sequence length="326" mass="35582">MQRWDNDDWDLSSSVGVTATMTAAARAAATNAPGAIINDYLAEPLVRAVGIDFFTRWAARQLPSESDDAGLGWQPMTNALAVRTRYFDDFLLDACAAGIRQVVLLASGLDTRGYRLALPKDTMLFDIDQPRVVAFKDATLSNLGIATSIQIRYVGIDLRKAWDAALRQAGFNVAQPTAWVAEGLLAYLPSGAQDRLLDTITALSANGSRLAAEVFRVRNMTALSDTAANVGTVVFVDVDDTASEQVRNRARQIAEQWQSFGLNIDMKGLAYQDDRSDLARYLRRQGWTSTTASMSDLFAASGLTLRGDQRSGDAFADNYLCTSFRP</sequence>
<name>A0A1E3SCN2_9MYCO</name>
<keyword evidence="5 6" id="KW-0949">S-adenosyl-L-methionine</keyword>
<dbReference type="GO" id="GO:0008168">
    <property type="term" value="F:methyltransferase activity"/>
    <property type="evidence" value="ECO:0007669"/>
    <property type="project" value="UniProtKB-UniRule"/>
</dbReference>
<dbReference type="InterPro" id="IPR029063">
    <property type="entry name" value="SAM-dependent_MTases_sf"/>
</dbReference>
<dbReference type="PANTHER" id="PTHR43619">
    <property type="entry name" value="S-ADENOSYL-L-METHIONINE-DEPENDENT METHYLTRANSFERASE YKTD-RELATED"/>
    <property type="match status" value="1"/>
</dbReference>
<evidence type="ECO:0000313" key="7">
    <source>
        <dbReference type="EMBL" id="ODQ99893.1"/>
    </source>
</evidence>
<dbReference type="SUPFAM" id="SSF53335">
    <property type="entry name" value="S-adenosyl-L-methionine-dependent methyltransferases"/>
    <property type="match status" value="1"/>
</dbReference>
<reference evidence="8" key="1">
    <citation type="submission" date="2016-09" db="EMBL/GenBank/DDBJ databases">
        <authorList>
            <person name="Greninger A.L."/>
            <person name="Jerome K.R."/>
            <person name="Mcnair B."/>
            <person name="Wallis C."/>
            <person name="Fang F."/>
        </authorList>
    </citation>
    <scope>NUCLEOTIDE SEQUENCE [LARGE SCALE GENOMIC DNA]</scope>
    <source>
        <strain evidence="8">BC1_M4</strain>
    </source>
</reference>
<comment type="similarity">
    <text evidence="2 6">Belongs to the UPF0677 family.</text>
</comment>
<protein>
    <recommendedName>
        <fullName evidence="6">S-adenosyl-L-methionine-dependent methyltransferase</fullName>
        <ecNumber evidence="6">2.1.1.-</ecNumber>
    </recommendedName>
</protein>
<evidence type="ECO:0000256" key="2">
    <source>
        <dbReference type="ARBA" id="ARBA00008138"/>
    </source>
</evidence>
<dbReference type="EC" id="2.1.1.-" evidence="6"/>
<evidence type="ECO:0000313" key="8">
    <source>
        <dbReference type="Proteomes" id="UP000094224"/>
    </source>
</evidence>
<dbReference type="InterPro" id="IPR007213">
    <property type="entry name" value="Ppm1/Ppm2/Tcmp"/>
</dbReference>
<evidence type="ECO:0000256" key="4">
    <source>
        <dbReference type="ARBA" id="ARBA00022679"/>
    </source>
</evidence>